<dbReference type="NCBIfam" id="TIGR01297">
    <property type="entry name" value="CDF"/>
    <property type="match status" value="1"/>
</dbReference>
<keyword evidence="3" id="KW-0813">Transport</keyword>
<keyword evidence="4 8" id="KW-0812">Transmembrane</keyword>
<evidence type="ECO:0000313" key="12">
    <source>
        <dbReference type="Proteomes" id="UP000179129"/>
    </source>
</evidence>
<dbReference type="AlphaFoldDB" id="A0A1F5Z2J0"/>
<dbReference type="InterPro" id="IPR036837">
    <property type="entry name" value="Cation_efflux_CTD_sf"/>
</dbReference>
<dbReference type="Pfam" id="PF16916">
    <property type="entry name" value="ZT_dimer"/>
    <property type="match status" value="1"/>
</dbReference>
<evidence type="ECO:0000256" key="1">
    <source>
        <dbReference type="ARBA" id="ARBA00004141"/>
    </source>
</evidence>
<comment type="subcellular location">
    <subcellularLocation>
        <location evidence="1">Membrane</location>
        <topology evidence="1">Multi-pass membrane protein</topology>
    </subcellularLocation>
</comment>
<dbReference type="SUPFAM" id="SSF161111">
    <property type="entry name" value="Cation efflux protein transmembrane domain-like"/>
    <property type="match status" value="1"/>
</dbReference>
<evidence type="ECO:0000259" key="10">
    <source>
        <dbReference type="Pfam" id="PF16916"/>
    </source>
</evidence>
<dbReference type="STRING" id="1817867.A3F83_06810"/>
<evidence type="ECO:0000259" key="9">
    <source>
        <dbReference type="Pfam" id="PF01545"/>
    </source>
</evidence>
<gene>
    <name evidence="11" type="ORF">A3F83_06810</name>
</gene>
<feature type="transmembrane region" description="Helical" evidence="8">
    <location>
        <begin position="127"/>
        <end position="147"/>
    </location>
</feature>
<reference evidence="11 12" key="1">
    <citation type="journal article" date="2016" name="Nat. Commun.">
        <title>Thousands of microbial genomes shed light on interconnected biogeochemical processes in an aquifer system.</title>
        <authorList>
            <person name="Anantharaman K."/>
            <person name="Brown C.T."/>
            <person name="Hug L.A."/>
            <person name="Sharon I."/>
            <person name="Castelle C.J."/>
            <person name="Probst A.J."/>
            <person name="Thomas B.C."/>
            <person name="Singh A."/>
            <person name="Wilkins M.J."/>
            <person name="Karaoz U."/>
            <person name="Brodie E.L."/>
            <person name="Williams K.H."/>
            <person name="Hubbard S.S."/>
            <person name="Banfield J.F."/>
        </authorList>
    </citation>
    <scope>NUCLEOTIDE SEQUENCE [LARGE SCALE GENOMIC DNA]</scope>
</reference>
<proteinExistence type="inferred from homology"/>
<feature type="domain" description="Cation efflux protein cytoplasmic" evidence="10">
    <location>
        <begin position="220"/>
        <end position="299"/>
    </location>
</feature>
<dbReference type="InterPro" id="IPR058533">
    <property type="entry name" value="Cation_efflux_TM"/>
</dbReference>
<evidence type="ECO:0008006" key="13">
    <source>
        <dbReference type="Google" id="ProtNLM"/>
    </source>
</evidence>
<comment type="caution">
    <text evidence="11">The sequence shown here is derived from an EMBL/GenBank/DDBJ whole genome shotgun (WGS) entry which is preliminary data.</text>
</comment>
<evidence type="ECO:0000256" key="8">
    <source>
        <dbReference type="SAM" id="Phobius"/>
    </source>
</evidence>
<dbReference type="PANTHER" id="PTHR11562">
    <property type="entry name" value="CATION EFFLUX PROTEIN/ ZINC TRANSPORTER"/>
    <property type="match status" value="1"/>
</dbReference>
<keyword evidence="7 8" id="KW-0472">Membrane</keyword>
<evidence type="ECO:0000313" key="11">
    <source>
        <dbReference type="EMBL" id="OGG06678.1"/>
    </source>
</evidence>
<evidence type="ECO:0000256" key="7">
    <source>
        <dbReference type="ARBA" id="ARBA00023136"/>
    </source>
</evidence>
<dbReference type="Gene3D" id="1.20.1510.10">
    <property type="entry name" value="Cation efflux protein transmembrane domain"/>
    <property type="match status" value="1"/>
</dbReference>
<evidence type="ECO:0000256" key="5">
    <source>
        <dbReference type="ARBA" id="ARBA00022989"/>
    </source>
</evidence>
<dbReference type="Proteomes" id="UP000179129">
    <property type="component" value="Unassembled WGS sequence"/>
</dbReference>
<dbReference type="Pfam" id="PF01545">
    <property type="entry name" value="Cation_efflux"/>
    <property type="match status" value="1"/>
</dbReference>
<accession>A0A1F5Z2J0</accession>
<feature type="domain" description="Cation efflux protein transmembrane" evidence="9">
    <location>
        <begin position="25"/>
        <end position="215"/>
    </location>
</feature>
<sequence>MTRTLSKPGSNNHDIDSAGATRRRLIWALAANFAFFVVEVTGGLLSGSLALLADAGHMLTDVAALGIAIAASHLAARPPDPKRTFGLVRAEVVGAFINGGSLVVIVLFIIWESWKRLGAPVQIDGPLMAVIAALGLLTNLASTLILLGRRNDNLNIRAAFLHMLGDTFGSVGAITAGVVIWTTGWIHIDIIVSLLIGGIILWGSVKLLRETIKIIINATPEDVDYEEVKQALLAIEHFAGLHDLHIWSLATGYPVLSAHIRLEPGCSDSAHWQECLWNAKVMLKKRFGITHTTLQLEPESFESEELHSKVYYRPDQP</sequence>
<dbReference type="PANTHER" id="PTHR11562:SF17">
    <property type="entry name" value="RE54080P-RELATED"/>
    <property type="match status" value="1"/>
</dbReference>
<organism evidence="11 12">
    <name type="scientific">Candidatus Glassbacteria bacterium RIFCSPLOWO2_12_FULL_58_11</name>
    <dbReference type="NCBI Taxonomy" id="1817867"/>
    <lineage>
        <taxon>Bacteria</taxon>
        <taxon>Candidatus Glassiibacteriota</taxon>
    </lineage>
</organism>
<dbReference type="GO" id="GO:0005385">
    <property type="term" value="F:zinc ion transmembrane transporter activity"/>
    <property type="evidence" value="ECO:0007669"/>
    <property type="project" value="TreeGrafter"/>
</dbReference>
<evidence type="ECO:0000256" key="6">
    <source>
        <dbReference type="ARBA" id="ARBA00023065"/>
    </source>
</evidence>
<dbReference type="InterPro" id="IPR027470">
    <property type="entry name" value="Cation_efflux_CTD"/>
</dbReference>
<comment type="similarity">
    <text evidence="2">Belongs to the cation diffusion facilitator (CDF) transporter (TC 2.A.4) family. SLC30A subfamily.</text>
</comment>
<feature type="transmembrane region" description="Helical" evidence="8">
    <location>
        <begin position="25"/>
        <end position="52"/>
    </location>
</feature>
<keyword evidence="5 8" id="KW-1133">Transmembrane helix</keyword>
<dbReference type="GO" id="GO:0005886">
    <property type="term" value="C:plasma membrane"/>
    <property type="evidence" value="ECO:0007669"/>
    <property type="project" value="TreeGrafter"/>
</dbReference>
<feature type="transmembrane region" description="Helical" evidence="8">
    <location>
        <begin position="186"/>
        <end position="205"/>
    </location>
</feature>
<feature type="transmembrane region" description="Helical" evidence="8">
    <location>
        <begin position="159"/>
        <end position="180"/>
    </location>
</feature>
<dbReference type="SUPFAM" id="SSF160240">
    <property type="entry name" value="Cation efflux protein cytoplasmic domain-like"/>
    <property type="match status" value="1"/>
</dbReference>
<evidence type="ECO:0000256" key="3">
    <source>
        <dbReference type="ARBA" id="ARBA00022448"/>
    </source>
</evidence>
<keyword evidence="6" id="KW-0406">Ion transport</keyword>
<evidence type="ECO:0000256" key="2">
    <source>
        <dbReference type="ARBA" id="ARBA00008873"/>
    </source>
</evidence>
<feature type="transmembrane region" description="Helical" evidence="8">
    <location>
        <begin position="58"/>
        <end position="76"/>
    </location>
</feature>
<dbReference type="EMBL" id="MFIX01000012">
    <property type="protein sequence ID" value="OGG06678.1"/>
    <property type="molecule type" value="Genomic_DNA"/>
</dbReference>
<evidence type="ECO:0000256" key="4">
    <source>
        <dbReference type="ARBA" id="ARBA00022692"/>
    </source>
</evidence>
<feature type="transmembrane region" description="Helical" evidence="8">
    <location>
        <begin position="88"/>
        <end position="111"/>
    </location>
</feature>
<name>A0A1F5Z2J0_9BACT</name>
<dbReference type="InterPro" id="IPR002524">
    <property type="entry name" value="Cation_efflux"/>
</dbReference>
<dbReference type="InterPro" id="IPR050681">
    <property type="entry name" value="CDF/SLC30A"/>
</dbReference>
<protein>
    <recommendedName>
        <fullName evidence="13">Cation transporter</fullName>
    </recommendedName>
</protein>
<dbReference type="InterPro" id="IPR027469">
    <property type="entry name" value="Cation_efflux_TMD_sf"/>
</dbReference>